<evidence type="ECO:0000256" key="3">
    <source>
        <dbReference type="ARBA" id="ARBA00023136"/>
    </source>
</evidence>
<evidence type="ECO:0000313" key="6">
    <source>
        <dbReference type="EnsemblMetazoa" id="tetur13g02130.1"/>
    </source>
</evidence>
<evidence type="ECO:0000259" key="5">
    <source>
        <dbReference type="PROSITE" id="PS50275"/>
    </source>
</evidence>
<sequence>MIISGVQKIVLYETKARYFIVGSNNAGTTFRVIKIDRTEPKELVLVDDGVKYNKKEITELLARITNGNKKKTPQTPNRISAYGIFGFVRFLEGYYMILITKRRKIAQIGHHNIYKILDTSMLYIPNDIERNNPDESKYLKMFQNVDLSSNFYFSYSYDLTHTLQHNLLPLNYNHHFVQRADQTIWQGKLELEKGPSLNIEAIRTQPNWKFVWNEYLLSRVILHPDWLLYVIHGFVSQTDICVFGRPIYLTLIARRSKKFAGTRFLKRGANLAGDVANEVETEQIAFDASLSSLDVVKYTSFVQIRGSIPSHWSQDSFKVVPKPQITTDFVDPYFQTAGRHFNDLLQRYGSPVIVLNLVKKREKKPHESVLSKEIKEAIQYLNQFVPQKHAIIYIGLDMARINKSKDVNVMEKLSNIGYRMLKLTGIFQSKQSNNLPNPSYLSKLGGVAISTGQVVQTGIVRVNCVDCLDRTNTAQFALGKCALAYQLYVLGVLSTPTLEFDTDAIRMLEEIYEDHGDTLALQYGGSQLVHRIKTYRKIAPLSSHSRDIMQTLSRYYSNTFSDADKQDAINLFLGVFRPEPGLPYIWDLSTDYYLHNGEILVKTLFNQSLTPITQWWDDRIAQCLPRSSLEIFKGSPNNIFYDASIKDVDMMTDGFCEQYRPHELTILANYFLFEISHTERHFMPNCTVIKEHSPFFVRQRPGKRKSSLPTSNVLPPNPSVSGHVSTSSNSTDDEGDDDYSSDEDISLYGYKYSAPSVSSISSKSDSFDYFNRECFQVNYGALYKTPEPKDIDLYTKYVNDGIAAGEYGIKKSTLMETDSKSVFSLRFDGFSISSMKFDSKITQASPKSKFIYEEYVKQNVIGYSTPTPQTLNFYQEYVSTVTDKSCVYQFY</sequence>
<evidence type="ECO:0000313" key="7">
    <source>
        <dbReference type="Proteomes" id="UP000015104"/>
    </source>
</evidence>
<dbReference type="PANTHER" id="PTHR45738">
    <property type="entry name" value="POLYPHOSPHOINOSITIDE PHOSPHATASE"/>
    <property type="match status" value="1"/>
</dbReference>
<protein>
    <recommendedName>
        <fullName evidence="5">SAC domain-containing protein</fullName>
    </recommendedName>
</protein>
<evidence type="ECO:0000256" key="1">
    <source>
        <dbReference type="ARBA" id="ARBA00004308"/>
    </source>
</evidence>
<dbReference type="HOGENOM" id="CLU_003016_0_3_1"/>
<dbReference type="OrthoDB" id="405996at2759"/>
<keyword evidence="2" id="KW-0378">Hydrolase</keyword>
<dbReference type="STRING" id="32264.T1KK25"/>
<dbReference type="OMA" id="KRKCCAH"/>
<feature type="domain" description="SAC" evidence="5">
    <location>
        <begin position="142"/>
        <end position="525"/>
    </location>
</feature>
<feature type="compositionally biased region" description="Low complexity" evidence="4">
    <location>
        <begin position="719"/>
        <end position="730"/>
    </location>
</feature>
<dbReference type="eggNOG" id="KOG1888">
    <property type="taxonomic scope" value="Eukaryota"/>
</dbReference>
<dbReference type="GO" id="GO:0043813">
    <property type="term" value="F:phosphatidylinositol-3,5-bisphosphate 5-phosphatase activity"/>
    <property type="evidence" value="ECO:0007669"/>
    <property type="project" value="InterPro"/>
</dbReference>
<keyword evidence="7" id="KW-1185">Reference proteome</keyword>
<dbReference type="Pfam" id="PF02383">
    <property type="entry name" value="Syja_N"/>
    <property type="match status" value="1"/>
</dbReference>
<dbReference type="InterPro" id="IPR002013">
    <property type="entry name" value="SAC_dom"/>
</dbReference>
<keyword evidence="3" id="KW-0472">Membrane</keyword>
<dbReference type="PROSITE" id="PS50275">
    <property type="entry name" value="SAC"/>
    <property type="match status" value="1"/>
</dbReference>
<reference evidence="6" key="2">
    <citation type="submission" date="2015-06" db="UniProtKB">
        <authorList>
            <consortium name="EnsemblMetazoa"/>
        </authorList>
    </citation>
    <scope>IDENTIFICATION</scope>
</reference>
<accession>T1KK25</accession>
<name>T1KK25_TETUR</name>
<dbReference type="EnsemblMetazoa" id="tetur13g02130.1">
    <property type="protein sequence ID" value="tetur13g02130.1"/>
    <property type="gene ID" value="tetur13g02130"/>
</dbReference>
<gene>
    <name evidence="6" type="primary">107364863</name>
</gene>
<comment type="subcellular location">
    <subcellularLocation>
        <location evidence="1">Endomembrane system</location>
    </subcellularLocation>
</comment>
<reference evidence="7" key="1">
    <citation type="submission" date="2011-08" db="EMBL/GenBank/DDBJ databases">
        <authorList>
            <person name="Rombauts S."/>
        </authorList>
    </citation>
    <scope>NUCLEOTIDE SEQUENCE</scope>
    <source>
        <strain evidence="7">London</strain>
    </source>
</reference>
<dbReference type="AlphaFoldDB" id="T1KK25"/>
<evidence type="ECO:0000256" key="2">
    <source>
        <dbReference type="ARBA" id="ARBA00022801"/>
    </source>
</evidence>
<dbReference type="GO" id="GO:0046856">
    <property type="term" value="P:phosphatidylinositol dephosphorylation"/>
    <property type="evidence" value="ECO:0007669"/>
    <property type="project" value="InterPro"/>
</dbReference>
<dbReference type="PANTHER" id="PTHR45738:SF5">
    <property type="entry name" value="POLYPHOSPHOINOSITIDE PHOSPHATASE"/>
    <property type="match status" value="1"/>
</dbReference>
<organism evidence="6 7">
    <name type="scientific">Tetranychus urticae</name>
    <name type="common">Two-spotted spider mite</name>
    <dbReference type="NCBI Taxonomy" id="32264"/>
    <lineage>
        <taxon>Eukaryota</taxon>
        <taxon>Metazoa</taxon>
        <taxon>Ecdysozoa</taxon>
        <taxon>Arthropoda</taxon>
        <taxon>Chelicerata</taxon>
        <taxon>Arachnida</taxon>
        <taxon>Acari</taxon>
        <taxon>Acariformes</taxon>
        <taxon>Trombidiformes</taxon>
        <taxon>Prostigmata</taxon>
        <taxon>Eleutherengona</taxon>
        <taxon>Raphignathae</taxon>
        <taxon>Tetranychoidea</taxon>
        <taxon>Tetranychidae</taxon>
        <taxon>Tetranychus</taxon>
    </lineage>
</organism>
<evidence type="ECO:0000256" key="4">
    <source>
        <dbReference type="SAM" id="MobiDB-lite"/>
    </source>
</evidence>
<dbReference type="KEGG" id="tut:107364863"/>
<dbReference type="Proteomes" id="UP000015104">
    <property type="component" value="Unassembled WGS sequence"/>
</dbReference>
<dbReference type="EMBL" id="CAEY01000172">
    <property type="status" value="NOT_ANNOTATED_CDS"/>
    <property type="molecule type" value="Genomic_DNA"/>
</dbReference>
<proteinExistence type="predicted"/>
<feature type="compositionally biased region" description="Acidic residues" evidence="4">
    <location>
        <begin position="731"/>
        <end position="740"/>
    </location>
</feature>
<dbReference type="InterPro" id="IPR043573">
    <property type="entry name" value="Fig4-like"/>
</dbReference>
<dbReference type="GO" id="GO:0012505">
    <property type="term" value="C:endomembrane system"/>
    <property type="evidence" value="ECO:0007669"/>
    <property type="project" value="UniProtKB-SubCell"/>
</dbReference>
<feature type="region of interest" description="Disordered" evidence="4">
    <location>
        <begin position="700"/>
        <end position="740"/>
    </location>
</feature>